<evidence type="ECO:0008006" key="11">
    <source>
        <dbReference type="Google" id="ProtNLM"/>
    </source>
</evidence>
<evidence type="ECO:0000256" key="3">
    <source>
        <dbReference type="ARBA" id="ARBA00022670"/>
    </source>
</evidence>
<dbReference type="KEGG" id="cheb:HH215_33635"/>
<sequence>MIIIIDKWALNAATWIKQQNPDQTASIAVLQFALIGILNSLLIFIIIIFIGAISGHLWDSFLASLFFVFLHFFSGGHHFKSALMCTIFSSCVIIVSFSVPINNDVLLAITIFTILILFVFAPSNIENHARIPKSYFPVLKMISIIIVIANLFLLNSAVALALLFQSLLVIPYSKLMLKRGWK</sequence>
<feature type="transmembrane region" description="Helical" evidence="8">
    <location>
        <begin position="27"/>
        <end position="50"/>
    </location>
</feature>
<feature type="transmembrane region" description="Helical" evidence="8">
    <location>
        <begin position="56"/>
        <end position="74"/>
    </location>
</feature>
<proteinExistence type="predicted"/>
<keyword evidence="2" id="KW-0673">Quorum sensing</keyword>
<dbReference type="GO" id="GO:0016020">
    <property type="term" value="C:membrane"/>
    <property type="evidence" value="ECO:0007669"/>
    <property type="project" value="InterPro"/>
</dbReference>
<evidence type="ECO:0000256" key="6">
    <source>
        <dbReference type="ARBA" id="ARBA00022989"/>
    </source>
</evidence>
<dbReference type="AlphaFoldDB" id="A0A7Z2VQX4"/>
<dbReference type="GO" id="GO:0006508">
    <property type="term" value="P:proteolysis"/>
    <property type="evidence" value="ECO:0007669"/>
    <property type="project" value="UniProtKB-KW"/>
</dbReference>
<evidence type="ECO:0000256" key="2">
    <source>
        <dbReference type="ARBA" id="ARBA00022654"/>
    </source>
</evidence>
<keyword evidence="7 8" id="KW-0472">Membrane</keyword>
<keyword evidence="5" id="KW-0378">Hydrolase</keyword>
<protein>
    <recommendedName>
        <fullName evidence="11">Accessory gene regulator B</fullName>
    </recommendedName>
</protein>
<evidence type="ECO:0000256" key="5">
    <source>
        <dbReference type="ARBA" id="ARBA00022801"/>
    </source>
</evidence>
<name>A0A7Z2VQX4_9BACL</name>
<evidence type="ECO:0000256" key="8">
    <source>
        <dbReference type="SAM" id="Phobius"/>
    </source>
</evidence>
<dbReference type="RefSeq" id="WP_169283884.1">
    <property type="nucleotide sequence ID" value="NZ_CP051680.1"/>
</dbReference>
<evidence type="ECO:0000313" key="10">
    <source>
        <dbReference type="Proteomes" id="UP000502248"/>
    </source>
</evidence>
<dbReference type="InterPro" id="IPR006741">
    <property type="entry name" value="AgrB"/>
</dbReference>
<feature type="transmembrane region" description="Helical" evidence="8">
    <location>
        <begin position="105"/>
        <end position="123"/>
    </location>
</feature>
<evidence type="ECO:0000313" key="9">
    <source>
        <dbReference type="EMBL" id="QJD87642.1"/>
    </source>
</evidence>
<evidence type="ECO:0000256" key="1">
    <source>
        <dbReference type="ARBA" id="ARBA00022475"/>
    </source>
</evidence>
<dbReference type="GO" id="GO:0008233">
    <property type="term" value="F:peptidase activity"/>
    <property type="evidence" value="ECO:0007669"/>
    <property type="project" value="UniProtKB-KW"/>
</dbReference>
<gene>
    <name evidence="9" type="ORF">HH215_33635</name>
</gene>
<evidence type="ECO:0000256" key="7">
    <source>
        <dbReference type="ARBA" id="ARBA00023136"/>
    </source>
</evidence>
<evidence type="ECO:0000256" key="4">
    <source>
        <dbReference type="ARBA" id="ARBA00022692"/>
    </source>
</evidence>
<dbReference type="Pfam" id="PF04647">
    <property type="entry name" value="AgrB"/>
    <property type="match status" value="1"/>
</dbReference>
<keyword evidence="4 8" id="KW-0812">Transmembrane</keyword>
<organism evidence="9 10">
    <name type="scientific">Cohnella herbarum</name>
    <dbReference type="NCBI Taxonomy" id="2728023"/>
    <lineage>
        <taxon>Bacteria</taxon>
        <taxon>Bacillati</taxon>
        <taxon>Bacillota</taxon>
        <taxon>Bacilli</taxon>
        <taxon>Bacillales</taxon>
        <taxon>Paenibacillaceae</taxon>
        <taxon>Cohnella</taxon>
    </lineage>
</organism>
<dbReference type="Proteomes" id="UP000502248">
    <property type="component" value="Chromosome"/>
</dbReference>
<accession>A0A7Z2VQX4</accession>
<dbReference type="EMBL" id="CP051680">
    <property type="protein sequence ID" value="QJD87642.1"/>
    <property type="molecule type" value="Genomic_DNA"/>
</dbReference>
<dbReference type="GO" id="GO:0009372">
    <property type="term" value="P:quorum sensing"/>
    <property type="evidence" value="ECO:0007669"/>
    <property type="project" value="UniProtKB-KW"/>
</dbReference>
<keyword evidence="3" id="KW-0645">Protease</keyword>
<keyword evidence="1" id="KW-1003">Cell membrane</keyword>
<feature type="transmembrane region" description="Helical" evidence="8">
    <location>
        <begin position="135"/>
        <end position="153"/>
    </location>
</feature>
<reference evidence="9 10" key="1">
    <citation type="submission" date="2020-04" db="EMBL/GenBank/DDBJ databases">
        <title>Genome sequencing of novel species.</title>
        <authorList>
            <person name="Heo J."/>
            <person name="Kim S.-J."/>
            <person name="Kim J.-S."/>
            <person name="Hong S.-B."/>
            <person name="Kwon S.-W."/>
        </authorList>
    </citation>
    <scope>NUCLEOTIDE SEQUENCE [LARGE SCALE GENOMIC DNA]</scope>
    <source>
        <strain evidence="9 10">MFER-1</strain>
    </source>
</reference>
<keyword evidence="10" id="KW-1185">Reference proteome</keyword>
<keyword evidence="6 8" id="KW-1133">Transmembrane helix</keyword>
<dbReference type="SMART" id="SM00793">
    <property type="entry name" value="AgrB"/>
    <property type="match status" value="1"/>
</dbReference>
<feature type="transmembrane region" description="Helical" evidence="8">
    <location>
        <begin position="81"/>
        <end position="99"/>
    </location>
</feature>